<dbReference type="Gene3D" id="3.30.300.30">
    <property type="match status" value="1"/>
</dbReference>
<feature type="domain" description="AMP-dependent synthetase/ligase" evidence="7">
    <location>
        <begin position="25"/>
        <end position="385"/>
    </location>
</feature>
<evidence type="ECO:0000256" key="1">
    <source>
        <dbReference type="ARBA" id="ARBA00006432"/>
    </source>
</evidence>
<dbReference type="InterPro" id="IPR042099">
    <property type="entry name" value="ANL_N_sf"/>
</dbReference>
<dbReference type="InterPro" id="IPR025110">
    <property type="entry name" value="AMP-bd_C"/>
</dbReference>
<keyword evidence="3" id="KW-0547">Nucleotide-binding</keyword>
<dbReference type="AlphaFoldDB" id="A0A1B8GL04"/>
<evidence type="ECO:0000256" key="6">
    <source>
        <dbReference type="ARBA" id="ARBA00048477"/>
    </source>
</evidence>
<dbReference type="InterPro" id="IPR000873">
    <property type="entry name" value="AMP-dep_synth/lig_dom"/>
</dbReference>
<dbReference type="InterPro" id="IPR020845">
    <property type="entry name" value="AMP-binding_CS"/>
</dbReference>
<name>A0A1B8GL04_9PEZI</name>
<dbReference type="FunFam" id="3.30.300.30:FF:000005">
    <property type="entry name" value="Acyl-coenzyme A synthetase ACSM5, mitochondrial"/>
    <property type="match status" value="1"/>
</dbReference>
<evidence type="ECO:0000256" key="3">
    <source>
        <dbReference type="ARBA" id="ARBA00022741"/>
    </source>
</evidence>
<dbReference type="SUPFAM" id="SSF56801">
    <property type="entry name" value="Acetyl-CoA synthetase-like"/>
    <property type="match status" value="1"/>
</dbReference>
<dbReference type="Pfam" id="PF00501">
    <property type="entry name" value="AMP-binding"/>
    <property type="match status" value="1"/>
</dbReference>
<dbReference type="Pfam" id="PF13193">
    <property type="entry name" value="AMP-binding_C"/>
    <property type="match status" value="1"/>
</dbReference>
<proteinExistence type="inferred from homology"/>
<keyword evidence="10" id="KW-1185">Reference proteome</keyword>
<dbReference type="GO" id="GO:0004321">
    <property type="term" value="F:fatty-acyl-CoA synthase activity"/>
    <property type="evidence" value="ECO:0007669"/>
    <property type="project" value="TreeGrafter"/>
</dbReference>
<comment type="catalytic activity">
    <reaction evidence="6">
        <text>a medium-chain fatty acid + ATP + CoA = a medium-chain fatty acyl-CoA + AMP + diphosphate</text>
        <dbReference type="Rhea" id="RHEA:48340"/>
        <dbReference type="ChEBI" id="CHEBI:30616"/>
        <dbReference type="ChEBI" id="CHEBI:33019"/>
        <dbReference type="ChEBI" id="CHEBI:57287"/>
        <dbReference type="ChEBI" id="CHEBI:59558"/>
        <dbReference type="ChEBI" id="CHEBI:90546"/>
        <dbReference type="ChEBI" id="CHEBI:456215"/>
        <dbReference type="EC" id="6.2.1.2"/>
    </reaction>
    <physiologicalReaction direction="left-to-right" evidence="6">
        <dbReference type="Rhea" id="RHEA:48341"/>
    </physiologicalReaction>
</comment>
<gene>
    <name evidence="9" type="ORF">VE01_05399</name>
</gene>
<reference evidence="9 10" key="1">
    <citation type="submission" date="2016-03" db="EMBL/GenBank/DDBJ databases">
        <title>Comparative genomics of Pseudogymnoascus destructans, the fungus causing white-nose syndrome of bats.</title>
        <authorList>
            <person name="Palmer J.M."/>
            <person name="Drees K.P."/>
            <person name="Foster J.T."/>
            <person name="Lindner D.L."/>
        </authorList>
    </citation>
    <scope>NUCLEOTIDE SEQUENCE [LARGE SCALE GENOMIC DNA]</scope>
    <source>
        <strain evidence="9 10">UAMH 10579</strain>
    </source>
</reference>
<dbReference type="EMBL" id="KV460227">
    <property type="protein sequence ID" value="OBT96524.2"/>
    <property type="molecule type" value="Genomic_DNA"/>
</dbReference>
<comment type="similarity">
    <text evidence="1">Belongs to the ATP-dependent AMP-binding enzyme family.</text>
</comment>
<feature type="domain" description="AMP-binding enzyme C-terminal" evidence="8">
    <location>
        <begin position="462"/>
        <end position="544"/>
    </location>
</feature>
<protein>
    <recommendedName>
        <fullName evidence="5">medium-chain acyl-CoA ligase</fullName>
        <ecNumber evidence="5">6.2.1.2</ecNumber>
    </recommendedName>
</protein>
<organism evidence="9 10">
    <name type="scientific">Pseudogymnoascus verrucosus</name>
    <dbReference type="NCBI Taxonomy" id="342668"/>
    <lineage>
        <taxon>Eukaryota</taxon>
        <taxon>Fungi</taxon>
        <taxon>Dikarya</taxon>
        <taxon>Ascomycota</taxon>
        <taxon>Pezizomycotina</taxon>
        <taxon>Leotiomycetes</taxon>
        <taxon>Thelebolales</taxon>
        <taxon>Thelebolaceae</taxon>
        <taxon>Pseudogymnoascus</taxon>
    </lineage>
</organism>
<dbReference type="GO" id="GO:0031956">
    <property type="term" value="F:medium-chain fatty acid-CoA ligase activity"/>
    <property type="evidence" value="ECO:0007669"/>
    <property type="project" value="UniProtKB-EC"/>
</dbReference>
<dbReference type="RefSeq" id="XP_059319695.1">
    <property type="nucleotide sequence ID" value="XM_059463698.1"/>
</dbReference>
<evidence type="ECO:0000256" key="4">
    <source>
        <dbReference type="ARBA" id="ARBA00022840"/>
    </source>
</evidence>
<evidence type="ECO:0000256" key="2">
    <source>
        <dbReference type="ARBA" id="ARBA00022598"/>
    </source>
</evidence>
<evidence type="ECO:0000256" key="5">
    <source>
        <dbReference type="ARBA" id="ARBA00039009"/>
    </source>
</evidence>
<reference evidence="10" key="2">
    <citation type="journal article" date="2018" name="Nat. Commun.">
        <title>Extreme sensitivity to ultraviolet light in the fungal pathogen causing white-nose syndrome of bats.</title>
        <authorList>
            <person name="Palmer J.M."/>
            <person name="Drees K.P."/>
            <person name="Foster J.T."/>
            <person name="Lindner D.L."/>
        </authorList>
    </citation>
    <scope>NUCLEOTIDE SEQUENCE [LARGE SCALE GENOMIC DNA]</scope>
    <source>
        <strain evidence="10">UAMH 10579</strain>
    </source>
</reference>
<keyword evidence="4" id="KW-0067">ATP-binding</keyword>
<keyword evidence="2" id="KW-0436">Ligase</keyword>
<dbReference type="GO" id="GO:0005524">
    <property type="term" value="F:ATP binding"/>
    <property type="evidence" value="ECO:0007669"/>
    <property type="project" value="UniProtKB-KW"/>
</dbReference>
<dbReference type="GO" id="GO:0006637">
    <property type="term" value="P:acyl-CoA metabolic process"/>
    <property type="evidence" value="ECO:0007669"/>
    <property type="project" value="TreeGrafter"/>
</dbReference>
<dbReference type="PANTHER" id="PTHR43605:SF10">
    <property type="entry name" value="ACYL-COA SYNTHETASE MEDIUM CHAIN FAMILY MEMBER 3"/>
    <property type="match status" value="1"/>
</dbReference>
<dbReference type="GeneID" id="28838785"/>
<evidence type="ECO:0000259" key="8">
    <source>
        <dbReference type="Pfam" id="PF13193"/>
    </source>
</evidence>
<dbReference type="STRING" id="342668.A0A1B8GL04"/>
<dbReference type="InterPro" id="IPR051087">
    <property type="entry name" value="Mitochondrial_ACSM"/>
</dbReference>
<dbReference type="PANTHER" id="PTHR43605">
    <property type="entry name" value="ACYL-COENZYME A SYNTHETASE"/>
    <property type="match status" value="1"/>
</dbReference>
<evidence type="ECO:0000313" key="9">
    <source>
        <dbReference type="EMBL" id="OBT96524.2"/>
    </source>
</evidence>
<dbReference type="GO" id="GO:0006633">
    <property type="term" value="P:fatty acid biosynthetic process"/>
    <property type="evidence" value="ECO:0007669"/>
    <property type="project" value="TreeGrafter"/>
</dbReference>
<dbReference type="Gene3D" id="3.40.50.12780">
    <property type="entry name" value="N-terminal domain of ligase-like"/>
    <property type="match status" value="1"/>
</dbReference>
<evidence type="ECO:0000259" key="7">
    <source>
        <dbReference type="Pfam" id="PF00501"/>
    </source>
</evidence>
<dbReference type="InterPro" id="IPR045851">
    <property type="entry name" value="AMP-bd_C_sf"/>
</dbReference>
<evidence type="ECO:0000313" key="10">
    <source>
        <dbReference type="Proteomes" id="UP000091956"/>
    </source>
</evidence>
<sequence>MAHFYDAVLQRPDRFNFAVDVIDYWAARPDDLEAMYWVSKGESQKRSLTFKYFSRQSHRVSVLLQRLGIKEGETMVMIVPRVPAWWEIAVGAIRSGVIISPATTLLTEKDIQYRCVKSKASVFVGDGASVAKFLAVRDACPSVRTVLQVGDVPHPGTDSFYASLELVEADASVEDVRRDWNSPALLYFTSGTSGPPKMVRHNQVSYPLALTTTAKSWYQLAPGKVLWNTAEQGWGKASWSFFSAWNCGATLFVYDDREAFSPRRLLRILHRYPITTLCAAPLAYRQLVLQEAKSYYKEHPPMALSHCTAAGEALNDEVIRQWNAISGMEIRDGYGQTESVLLCGNFSGFPIRPGSMGKPAPTVPLSIINIDGSETAVGEEGEMAVLIDDISSKNEFFGIFDGYLNDDNTVSRREKIFTKNGERKVWYLTGDKARRDADGYLWFVGRSDDVINSSGYRIGPFEVESTLKLHPSVVESAVISSPDPIRGEVVKAFVVLIDQWKDVNQDSLRKELQDFCKKNAAPYKYPRKIQFVPLEFLPRTVSGKIQRNLLRKMEWKSETKAKL</sequence>
<accession>A0A1B8GL04</accession>
<dbReference type="Proteomes" id="UP000091956">
    <property type="component" value="Unassembled WGS sequence"/>
</dbReference>
<dbReference type="EC" id="6.2.1.2" evidence="5"/>
<dbReference type="PROSITE" id="PS00455">
    <property type="entry name" value="AMP_BINDING"/>
    <property type="match status" value="1"/>
</dbReference>